<dbReference type="Proteomes" id="UP000567922">
    <property type="component" value="Unassembled WGS sequence"/>
</dbReference>
<dbReference type="PANTHER" id="PTHR43163:SF3">
    <property type="entry name" value="PEPTIDE ABC TRANSPORTER PERMEASE PROTEIN"/>
    <property type="match status" value="1"/>
</dbReference>
<name>A0A839RKX0_9ACTN</name>
<feature type="domain" description="ABC transmembrane type-1" evidence="8">
    <location>
        <begin position="95"/>
        <end position="300"/>
    </location>
</feature>
<dbReference type="GO" id="GO:0055085">
    <property type="term" value="P:transmembrane transport"/>
    <property type="evidence" value="ECO:0007669"/>
    <property type="project" value="InterPro"/>
</dbReference>
<evidence type="ECO:0000256" key="4">
    <source>
        <dbReference type="ARBA" id="ARBA00022692"/>
    </source>
</evidence>
<dbReference type="Pfam" id="PF19300">
    <property type="entry name" value="BPD_transp_1_N"/>
    <property type="match status" value="1"/>
</dbReference>
<dbReference type="GO" id="GO:0005886">
    <property type="term" value="C:plasma membrane"/>
    <property type="evidence" value="ECO:0007669"/>
    <property type="project" value="UniProtKB-SubCell"/>
</dbReference>
<dbReference type="InterPro" id="IPR045621">
    <property type="entry name" value="BPD_transp_1_N"/>
</dbReference>
<feature type="transmembrane region" description="Helical" evidence="7">
    <location>
        <begin position="231"/>
        <end position="257"/>
    </location>
</feature>
<protein>
    <submittedName>
        <fullName evidence="9">Peptide/nickel transport system permease protein</fullName>
    </submittedName>
</protein>
<keyword evidence="2 7" id="KW-0813">Transport</keyword>
<feature type="transmembrane region" description="Helical" evidence="7">
    <location>
        <begin position="179"/>
        <end position="196"/>
    </location>
</feature>
<comment type="caution">
    <text evidence="9">The sequence shown here is derived from an EMBL/GenBank/DDBJ whole genome shotgun (WGS) entry which is preliminary data.</text>
</comment>
<evidence type="ECO:0000313" key="9">
    <source>
        <dbReference type="EMBL" id="MBB3037027.1"/>
    </source>
</evidence>
<gene>
    <name evidence="9" type="ORF">FHU29_001461</name>
</gene>
<keyword evidence="4 7" id="KW-0812">Transmembrane</keyword>
<organism evidence="9 10">
    <name type="scientific">Hoyosella altamirensis</name>
    <dbReference type="NCBI Taxonomy" id="616997"/>
    <lineage>
        <taxon>Bacteria</taxon>
        <taxon>Bacillati</taxon>
        <taxon>Actinomycetota</taxon>
        <taxon>Actinomycetes</taxon>
        <taxon>Mycobacteriales</taxon>
        <taxon>Hoyosellaceae</taxon>
        <taxon>Hoyosella</taxon>
    </lineage>
</organism>
<feature type="transmembrane region" description="Helical" evidence="7">
    <location>
        <begin position="132"/>
        <end position="159"/>
    </location>
</feature>
<evidence type="ECO:0000256" key="3">
    <source>
        <dbReference type="ARBA" id="ARBA00022475"/>
    </source>
</evidence>
<dbReference type="AlphaFoldDB" id="A0A839RKX0"/>
<reference evidence="9 10" key="1">
    <citation type="submission" date="2020-08" db="EMBL/GenBank/DDBJ databases">
        <title>Sequencing the genomes of 1000 actinobacteria strains.</title>
        <authorList>
            <person name="Klenk H.-P."/>
        </authorList>
    </citation>
    <scope>NUCLEOTIDE SEQUENCE [LARGE SCALE GENOMIC DNA]</scope>
    <source>
        <strain evidence="9 10">DSM 45258</strain>
    </source>
</reference>
<proteinExistence type="inferred from homology"/>
<evidence type="ECO:0000256" key="1">
    <source>
        <dbReference type="ARBA" id="ARBA00004651"/>
    </source>
</evidence>
<keyword evidence="5 7" id="KW-1133">Transmembrane helix</keyword>
<dbReference type="Pfam" id="PF00528">
    <property type="entry name" value="BPD_transp_1"/>
    <property type="match status" value="1"/>
</dbReference>
<comment type="similarity">
    <text evidence="7">Belongs to the binding-protein-dependent transport system permease family.</text>
</comment>
<dbReference type="RefSeq" id="WP_064442152.1">
    <property type="nucleotide sequence ID" value="NZ_BDDI01000020.1"/>
</dbReference>
<evidence type="ECO:0000256" key="2">
    <source>
        <dbReference type="ARBA" id="ARBA00022448"/>
    </source>
</evidence>
<feature type="transmembrane region" description="Helical" evidence="7">
    <location>
        <begin position="99"/>
        <end position="120"/>
    </location>
</feature>
<dbReference type="OrthoDB" id="9778910at2"/>
<dbReference type="PANTHER" id="PTHR43163">
    <property type="entry name" value="DIPEPTIDE TRANSPORT SYSTEM PERMEASE PROTEIN DPPB-RELATED"/>
    <property type="match status" value="1"/>
</dbReference>
<dbReference type="Gene3D" id="1.10.3720.10">
    <property type="entry name" value="MetI-like"/>
    <property type="match status" value="1"/>
</dbReference>
<accession>A0A839RKX0</accession>
<keyword evidence="3" id="KW-1003">Cell membrane</keyword>
<dbReference type="SUPFAM" id="SSF161098">
    <property type="entry name" value="MetI-like"/>
    <property type="match status" value="1"/>
</dbReference>
<evidence type="ECO:0000256" key="7">
    <source>
        <dbReference type="RuleBase" id="RU363032"/>
    </source>
</evidence>
<dbReference type="CDD" id="cd06261">
    <property type="entry name" value="TM_PBP2"/>
    <property type="match status" value="1"/>
</dbReference>
<keyword evidence="6 7" id="KW-0472">Membrane</keyword>
<dbReference type="EMBL" id="JACHWS010000001">
    <property type="protein sequence ID" value="MBB3037027.1"/>
    <property type="molecule type" value="Genomic_DNA"/>
</dbReference>
<sequence>MIYRLLLRRAALNLLLLALLSVVVFAGGHALPGDPVVARLGPTASPDQIDAARAALGLDQPALTRYGEWAFGLMQGQWGHSITGTPVADMLAERMGNSLLLAGLAMVFLVPASLVLGVLAARYRNSGTDRGISATALVLVSIPEFLTATGLIAVFAIAWPLFPAVSLIPAGSSPLQHPAALVLPVATLFLVGLAYATRVIRANSVAAYQSRSVEYMRLTGAREKRILRTAVLPAVLPTAIQVWLLTGVALVGGAVLVERVFSYPGIGDTLVQATVTGDLPVVQALTLLLAAVMLAALTLGDIAVLLMTPRLRTGLVT</sequence>
<feature type="transmembrane region" description="Helical" evidence="7">
    <location>
        <begin position="284"/>
        <end position="307"/>
    </location>
</feature>
<evidence type="ECO:0000256" key="5">
    <source>
        <dbReference type="ARBA" id="ARBA00022989"/>
    </source>
</evidence>
<evidence type="ECO:0000259" key="8">
    <source>
        <dbReference type="PROSITE" id="PS50928"/>
    </source>
</evidence>
<evidence type="ECO:0000256" key="6">
    <source>
        <dbReference type="ARBA" id="ARBA00023136"/>
    </source>
</evidence>
<dbReference type="PROSITE" id="PS50928">
    <property type="entry name" value="ABC_TM1"/>
    <property type="match status" value="1"/>
</dbReference>
<dbReference type="InterPro" id="IPR035906">
    <property type="entry name" value="MetI-like_sf"/>
</dbReference>
<keyword evidence="10" id="KW-1185">Reference proteome</keyword>
<dbReference type="InterPro" id="IPR000515">
    <property type="entry name" value="MetI-like"/>
</dbReference>
<evidence type="ECO:0000313" key="10">
    <source>
        <dbReference type="Proteomes" id="UP000567922"/>
    </source>
</evidence>
<comment type="subcellular location">
    <subcellularLocation>
        <location evidence="1 7">Cell membrane</location>
        <topology evidence="1 7">Multi-pass membrane protein</topology>
    </subcellularLocation>
</comment>